<dbReference type="Pfam" id="PF01814">
    <property type="entry name" value="Hemerythrin"/>
    <property type="match status" value="1"/>
</dbReference>
<evidence type="ECO:0000256" key="2">
    <source>
        <dbReference type="ARBA" id="ARBA00022448"/>
    </source>
</evidence>
<feature type="binding site" evidence="6">
    <location>
        <position position="19"/>
    </location>
    <ligand>
        <name>Fe cation</name>
        <dbReference type="ChEBI" id="CHEBI:24875"/>
        <label>1</label>
    </ligand>
</feature>
<reference evidence="8 9" key="1">
    <citation type="submission" date="2018-01" db="EMBL/GenBank/DDBJ databases">
        <title>Genome Sequencing and Assembly of Anaerobacter polyendosporus strain CT4.</title>
        <authorList>
            <person name="Tachaapaikoon C."/>
            <person name="Sutheeworapong S."/>
            <person name="Jenjaroenpun P."/>
            <person name="Wongsurawat T."/>
            <person name="Nookeaw I."/>
            <person name="Cheawchanlertfa P."/>
            <person name="Kosugi A."/>
            <person name="Cheevadhanarak S."/>
            <person name="Ratanakhanokchai K."/>
        </authorList>
    </citation>
    <scope>NUCLEOTIDE SEQUENCE [LARGE SCALE GENOMIC DNA]</scope>
    <source>
        <strain evidence="8 9">CT4</strain>
    </source>
</reference>
<dbReference type="GO" id="GO:0005344">
    <property type="term" value="F:oxygen carrier activity"/>
    <property type="evidence" value="ECO:0007669"/>
    <property type="project" value="UniProtKB-UniRule"/>
</dbReference>
<keyword evidence="3 6" id="KW-0561">Oxygen transport</keyword>
<dbReference type="InterPro" id="IPR050669">
    <property type="entry name" value="Hemerythrin"/>
</dbReference>
<evidence type="ECO:0000256" key="6">
    <source>
        <dbReference type="HAMAP-Rule" id="MF_00556"/>
    </source>
</evidence>
<evidence type="ECO:0000256" key="5">
    <source>
        <dbReference type="ARBA" id="ARBA00023004"/>
    </source>
</evidence>
<feature type="binding site" evidence="6">
    <location>
        <position position="59"/>
    </location>
    <ligand>
        <name>Fe cation</name>
        <dbReference type="ChEBI" id="CHEBI:24875"/>
        <label>1</label>
    </ligand>
</feature>
<comment type="function">
    <text evidence="6">Oxygen-binding protein. May be involved in a storage mechanism or for delivery to oxygen-requiring enzymes. The oxygen-binding site contains two iron atoms.</text>
</comment>
<evidence type="ECO:0000256" key="3">
    <source>
        <dbReference type="ARBA" id="ARBA00022621"/>
    </source>
</evidence>
<dbReference type="SUPFAM" id="SSF47188">
    <property type="entry name" value="Hemerythrin-like"/>
    <property type="match status" value="1"/>
</dbReference>
<dbReference type="NCBIfam" id="TIGR02481">
    <property type="entry name" value="hemeryth_dom"/>
    <property type="match status" value="1"/>
</dbReference>
<feature type="binding site" evidence="6">
    <location>
        <position position="124"/>
    </location>
    <ligand>
        <name>Fe cation</name>
        <dbReference type="ChEBI" id="CHEBI:24875"/>
        <label>2</label>
    </ligand>
</feature>
<dbReference type="InterPro" id="IPR012827">
    <property type="entry name" value="Hemerythrin_metal-bd"/>
</dbReference>
<name>A0A410DX96_9CLOT</name>
<evidence type="ECO:0000256" key="4">
    <source>
        <dbReference type="ARBA" id="ARBA00022723"/>
    </source>
</evidence>
<feature type="binding site" evidence="6">
    <location>
        <position position="63"/>
    </location>
    <ligand>
        <name>Fe cation</name>
        <dbReference type="ChEBI" id="CHEBI:24875"/>
        <label>1</label>
    </ligand>
</feature>
<feature type="binding site" evidence="6">
    <location>
        <position position="82"/>
    </location>
    <ligand>
        <name>Fe cation</name>
        <dbReference type="ChEBI" id="CHEBI:24875"/>
        <label>2</label>
    </ligand>
</feature>
<evidence type="ECO:0000313" key="8">
    <source>
        <dbReference type="EMBL" id="QAA33704.1"/>
    </source>
</evidence>
<feature type="binding site" evidence="6">
    <location>
        <position position="119"/>
    </location>
    <ligand>
        <name>Fe cation</name>
        <dbReference type="ChEBI" id="CHEBI:24875"/>
        <label>2</label>
    </ligand>
</feature>
<dbReference type="InterPro" id="IPR016131">
    <property type="entry name" value="Haemerythrin_Fe_BS"/>
</dbReference>
<feature type="binding site" evidence="6">
    <location>
        <position position="63"/>
    </location>
    <ligand>
        <name>Fe cation</name>
        <dbReference type="ChEBI" id="CHEBI:24875"/>
        <label>2</label>
    </ligand>
</feature>
<dbReference type="Gene3D" id="1.20.120.50">
    <property type="entry name" value="Hemerythrin-like"/>
    <property type="match status" value="1"/>
</dbReference>
<gene>
    <name evidence="8" type="ORF">C1I91_19885</name>
</gene>
<keyword evidence="4 6" id="KW-0479">Metal-binding</keyword>
<dbReference type="AlphaFoldDB" id="A0A410DX96"/>
<comment type="similarity">
    <text evidence="1 6">Belongs to the hemerythrin family.</text>
</comment>
<sequence>MFEWKSEYELGMEKIDAEHRKLFDIANKGYELLVNDFYVDKYDRIMDIIIELKDYAQFHFTAEEEYLASIGYKKLFSHKIEHDSFIQKVSNVNLNDVDSNQDKYVQDLLDFIVMWIKEHIMEKDREYVNAK</sequence>
<dbReference type="InterPro" id="IPR035938">
    <property type="entry name" value="Hemerythrin-like_sf"/>
</dbReference>
<evidence type="ECO:0000256" key="1">
    <source>
        <dbReference type="ARBA" id="ARBA00010587"/>
    </source>
</evidence>
<proteinExistence type="inferred from homology"/>
<dbReference type="PANTHER" id="PTHR37164">
    <property type="entry name" value="BACTERIOHEMERYTHRIN"/>
    <property type="match status" value="1"/>
</dbReference>
<feature type="binding site" evidence="6">
    <location>
        <position position="78"/>
    </location>
    <ligand>
        <name>Fe cation</name>
        <dbReference type="ChEBI" id="CHEBI:24875"/>
        <label>2</label>
    </ligand>
</feature>
<dbReference type="OrthoDB" id="9797092at2"/>
<dbReference type="PROSITE" id="PS00550">
    <property type="entry name" value="HEMERYTHRINS"/>
    <property type="match status" value="1"/>
</dbReference>
<dbReference type="EMBL" id="CP025746">
    <property type="protein sequence ID" value="QAA33704.1"/>
    <property type="molecule type" value="Genomic_DNA"/>
</dbReference>
<dbReference type="HAMAP" id="MF_00556">
    <property type="entry name" value="Hemerythrin"/>
    <property type="match status" value="1"/>
</dbReference>
<dbReference type="GO" id="GO:0005506">
    <property type="term" value="F:iron ion binding"/>
    <property type="evidence" value="ECO:0007669"/>
    <property type="project" value="UniProtKB-UniRule"/>
</dbReference>
<dbReference type="RefSeq" id="WP_128214429.1">
    <property type="nucleotide sequence ID" value="NZ_CP025746.1"/>
</dbReference>
<dbReference type="InterPro" id="IPR023504">
    <property type="entry name" value="Bacteriohemerythrin-like"/>
</dbReference>
<dbReference type="CDD" id="cd12107">
    <property type="entry name" value="Hemerythrin"/>
    <property type="match status" value="1"/>
</dbReference>
<keyword evidence="9" id="KW-1185">Reference proteome</keyword>
<dbReference type="PANTHER" id="PTHR37164:SF1">
    <property type="entry name" value="BACTERIOHEMERYTHRIN"/>
    <property type="match status" value="1"/>
</dbReference>
<protein>
    <recommendedName>
        <fullName evidence="6">Bacteriohemerythrin</fullName>
    </recommendedName>
</protein>
<dbReference type="NCBIfam" id="NF033749">
    <property type="entry name" value="bact_hemeryth"/>
    <property type="match status" value="1"/>
</dbReference>
<organism evidence="8 9">
    <name type="scientific">Clostridium manihotivorum</name>
    <dbReference type="NCBI Taxonomy" id="2320868"/>
    <lineage>
        <taxon>Bacteria</taxon>
        <taxon>Bacillati</taxon>
        <taxon>Bacillota</taxon>
        <taxon>Clostridia</taxon>
        <taxon>Eubacteriales</taxon>
        <taxon>Clostridiaceae</taxon>
        <taxon>Clostridium</taxon>
    </lineage>
</organism>
<keyword evidence="5 6" id="KW-0408">Iron</keyword>
<evidence type="ECO:0000313" key="9">
    <source>
        <dbReference type="Proteomes" id="UP000286268"/>
    </source>
</evidence>
<comment type="subunit">
    <text evidence="6">Monomer.</text>
</comment>
<keyword evidence="2 6" id="KW-0813">Transport</keyword>
<accession>A0A410DX96</accession>
<evidence type="ECO:0000259" key="7">
    <source>
        <dbReference type="Pfam" id="PF01814"/>
    </source>
</evidence>
<dbReference type="InterPro" id="IPR012312">
    <property type="entry name" value="Hemerythrin-like"/>
</dbReference>
<feature type="binding site" evidence="6">
    <location>
        <position position="124"/>
    </location>
    <ligand>
        <name>Fe cation</name>
        <dbReference type="ChEBI" id="CHEBI:24875"/>
        <label>1</label>
    </ligand>
</feature>
<dbReference type="Proteomes" id="UP000286268">
    <property type="component" value="Chromosome"/>
</dbReference>
<feature type="domain" description="Hemerythrin-like" evidence="7">
    <location>
        <begin position="12"/>
        <end position="128"/>
    </location>
</feature>
<dbReference type="KEGG" id="cmah:C1I91_19885"/>